<dbReference type="PANTHER" id="PTHR30404:SF0">
    <property type="entry name" value="N-ACETYLMURAMOYL-L-ALANINE AMIDASE AMIC"/>
    <property type="match status" value="1"/>
</dbReference>
<dbReference type="GO" id="GO:0009253">
    <property type="term" value="P:peptidoglycan catabolic process"/>
    <property type="evidence" value="ECO:0007669"/>
    <property type="project" value="InterPro"/>
</dbReference>
<keyword evidence="6" id="KW-1185">Reference proteome</keyword>
<dbReference type="SMART" id="SM00646">
    <property type="entry name" value="Ami_3"/>
    <property type="match status" value="1"/>
</dbReference>
<feature type="signal peptide" evidence="3">
    <location>
        <begin position="1"/>
        <end position="25"/>
    </location>
</feature>
<evidence type="ECO:0000313" key="6">
    <source>
        <dbReference type="Proteomes" id="UP001156102"/>
    </source>
</evidence>
<feature type="chain" id="PRO_5041253926" evidence="3">
    <location>
        <begin position="26"/>
        <end position="276"/>
    </location>
</feature>
<dbReference type="GO" id="GO:0030288">
    <property type="term" value="C:outer membrane-bounded periplasmic space"/>
    <property type="evidence" value="ECO:0007669"/>
    <property type="project" value="TreeGrafter"/>
</dbReference>
<reference evidence="5" key="1">
    <citation type="submission" date="2022-07" db="EMBL/GenBank/DDBJ databases">
        <authorList>
            <person name="Li W.-J."/>
            <person name="Deng Q.-Q."/>
        </authorList>
    </citation>
    <scope>NUCLEOTIDE SEQUENCE</scope>
    <source>
        <strain evidence="5">SYSU M60031</strain>
    </source>
</reference>
<sequence>MIHFIRKPGLLLLMLTLLICGGCSGKQQTEEVKEKGKPQAVVADPEPQKPVAVQPPAKPEKPPVPPKKFLVYIDPGHQRKANTGQEPVGPGAAETKMKVTGGATGVATKKPEYVLALEASLILKELLEQKGFQVMMTRTTHDVDLSNRQRAEMANQQHADLLIRIHADSSESQGTKGLSVLTPSNQNPYTKAIYEDSLRASQLILSEVKKNSAVSVLGIRYRDDLSGFNWSKVPSTLVEMGYMSNPEEDRKMSDPTYLRALMGNLADGIVAYAAGK</sequence>
<name>A0AA41X9F3_9BACI</name>
<organism evidence="5 6">
    <name type="scientific">Ectobacillus ponti</name>
    <dbReference type="NCBI Taxonomy" id="2961894"/>
    <lineage>
        <taxon>Bacteria</taxon>
        <taxon>Bacillati</taxon>
        <taxon>Bacillota</taxon>
        <taxon>Bacilli</taxon>
        <taxon>Bacillales</taxon>
        <taxon>Bacillaceae</taxon>
        <taxon>Ectobacillus</taxon>
    </lineage>
</organism>
<dbReference type="SUPFAM" id="SSF53187">
    <property type="entry name" value="Zn-dependent exopeptidases"/>
    <property type="match status" value="1"/>
</dbReference>
<dbReference type="GO" id="GO:0008745">
    <property type="term" value="F:N-acetylmuramoyl-L-alanine amidase activity"/>
    <property type="evidence" value="ECO:0007669"/>
    <property type="project" value="InterPro"/>
</dbReference>
<dbReference type="InterPro" id="IPR050695">
    <property type="entry name" value="N-acetylmuramoyl_amidase_3"/>
</dbReference>
<accession>A0AA41X9F3</accession>
<proteinExistence type="predicted"/>
<evidence type="ECO:0000256" key="3">
    <source>
        <dbReference type="SAM" id="SignalP"/>
    </source>
</evidence>
<feature type="domain" description="MurNAc-LAA" evidence="4">
    <location>
        <begin position="151"/>
        <end position="270"/>
    </location>
</feature>
<evidence type="ECO:0000256" key="1">
    <source>
        <dbReference type="ARBA" id="ARBA00022801"/>
    </source>
</evidence>
<dbReference type="InterPro" id="IPR002508">
    <property type="entry name" value="MurNAc-LAA_cat"/>
</dbReference>
<dbReference type="Gene3D" id="3.40.630.40">
    <property type="entry name" value="Zn-dependent exopeptidases"/>
    <property type="match status" value="1"/>
</dbReference>
<comment type="caution">
    <text evidence="5">The sequence shown here is derived from an EMBL/GenBank/DDBJ whole genome shotgun (WGS) entry which is preliminary data.</text>
</comment>
<dbReference type="PANTHER" id="PTHR30404">
    <property type="entry name" value="N-ACETYLMURAMOYL-L-ALANINE AMIDASE"/>
    <property type="match status" value="1"/>
</dbReference>
<dbReference type="RefSeq" id="WP_254757730.1">
    <property type="nucleotide sequence ID" value="NZ_JANCLT010000002.1"/>
</dbReference>
<feature type="region of interest" description="Disordered" evidence="2">
    <location>
        <begin position="30"/>
        <end position="65"/>
    </location>
</feature>
<protein>
    <submittedName>
        <fullName evidence="5">N-acetylmuramoyl-L-alanine amidase</fullName>
    </submittedName>
</protein>
<dbReference type="CDD" id="cd02696">
    <property type="entry name" value="MurNAc-LAA"/>
    <property type="match status" value="1"/>
</dbReference>
<keyword evidence="1" id="KW-0378">Hydrolase</keyword>
<dbReference type="Proteomes" id="UP001156102">
    <property type="component" value="Unassembled WGS sequence"/>
</dbReference>
<evidence type="ECO:0000313" key="5">
    <source>
        <dbReference type="EMBL" id="MCP8967816.1"/>
    </source>
</evidence>
<dbReference type="Pfam" id="PF01520">
    <property type="entry name" value="Amidase_3"/>
    <property type="match status" value="1"/>
</dbReference>
<dbReference type="AlphaFoldDB" id="A0AA41X9F3"/>
<dbReference type="EMBL" id="JANCLT010000002">
    <property type="protein sequence ID" value="MCP8967816.1"/>
    <property type="molecule type" value="Genomic_DNA"/>
</dbReference>
<keyword evidence="3" id="KW-0732">Signal</keyword>
<evidence type="ECO:0000259" key="4">
    <source>
        <dbReference type="SMART" id="SM00646"/>
    </source>
</evidence>
<gene>
    <name evidence="5" type="ORF">NK662_04595</name>
</gene>
<evidence type="ECO:0000256" key="2">
    <source>
        <dbReference type="SAM" id="MobiDB-lite"/>
    </source>
</evidence>